<evidence type="ECO:0000313" key="26">
    <source>
        <dbReference type="EMBL" id="EKF75489.1"/>
    </source>
</evidence>
<keyword evidence="27" id="KW-1185">Reference proteome</keyword>
<evidence type="ECO:0000256" key="19">
    <source>
        <dbReference type="ARBA" id="ARBA00023136"/>
    </source>
</evidence>
<dbReference type="GO" id="GO:0060003">
    <property type="term" value="P:copper ion export"/>
    <property type="evidence" value="ECO:0007669"/>
    <property type="project" value="UniProtKB-ARBA"/>
</dbReference>
<evidence type="ECO:0000256" key="12">
    <source>
        <dbReference type="ARBA" id="ARBA00022796"/>
    </source>
</evidence>
<comment type="caution">
    <text evidence="26">The sequence shown here is derived from an EMBL/GenBank/DDBJ whole genome shotgun (WGS) entry which is preliminary data.</text>
</comment>
<dbReference type="InterPro" id="IPR008250">
    <property type="entry name" value="ATPase_P-typ_transduc_dom_A_sf"/>
</dbReference>
<keyword evidence="15" id="KW-1278">Translocase</keyword>
<keyword evidence="10" id="KW-0677">Repeat</keyword>
<feature type="transmembrane region" description="Helical" evidence="23">
    <location>
        <begin position="770"/>
        <end position="789"/>
    </location>
</feature>
<dbReference type="GO" id="GO:0055070">
    <property type="term" value="P:copper ion homeostasis"/>
    <property type="evidence" value="ECO:0007669"/>
    <property type="project" value="TreeGrafter"/>
</dbReference>
<evidence type="ECO:0000256" key="8">
    <source>
        <dbReference type="ARBA" id="ARBA00022692"/>
    </source>
</evidence>
<dbReference type="GO" id="GO:0005524">
    <property type="term" value="F:ATP binding"/>
    <property type="evidence" value="ECO:0007669"/>
    <property type="project" value="UniProtKB-UniRule"/>
</dbReference>
<dbReference type="NCBIfam" id="TIGR01494">
    <property type="entry name" value="ATPase_P-type"/>
    <property type="match status" value="1"/>
</dbReference>
<dbReference type="CDD" id="cd02094">
    <property type="entry name" value="P-type_ATPase_Cu-like"/>
    <property type="match status" value="1"/>
</dbReference>
<dbReference type="InterPro" id="IPR023214">
    <property type="entry name" value="HAD_sf"/>
</dbReference>
<evidence type="ECO:0000256" key="9">
    <source>
        <dbReference type="ARBA" id="ARBA00022723"/>
    </source>
</evidence>
<dbReference type="GO" id="GO:0140581">
    <property type="term" value="F:P-type monovalent copper transporter activity"/>
    <property type="evidence" value="ECO:0007669"/>
    <property type="project" value="UniProtKB-EC"/>
</dbReference>
<evidence type="ECO:0000256" key="18">
    <source>
        <dbReference type="ARBA" id="ARBA00023065"/>
    </source>
</evidence>
<keyword evidence="6 23" id="KW-1003">Cell membrane</keyword>
<evidence type="ECO:0000256" key="2">
    <source>
        <dbReference type="ARBA" id="ARBA00006024"/>
    </source>
</evidence>
<dbReference type="PRINTS" id="PR00943">
    <property type="entry name" value="CUATPASE"/>
</dbReference>
<feature type="transmembrane region" description="Helical" evidence="23">
    <location>
        <begin position="795"/>
        <end position="816"/>
    </location>
</feature>
<evidence type="ECO:0000256" key="17">
    <source>
        <dbReference type="ARBA" id="ARBA00023008"/>
    </source>
</evidence>
<evidence type="ECO:0000256" key="10">
    <source>
        <dbReference type="ARBA" id="ARBA00022737"/>
    </source>
</evidence>
<dbReference type="AlphaFoldDB" id="L0WFK7"/>
<evidence type="ECO:0000256" key="24">
    <source>
        <dbReference type="SAM" id="MobiDB-lite"/>
    </source>
</evidence>
<dbReference type="InterPro" id="IPR018303">
    <property type="entry name" value="ATPase_P-typ_P_site"/>
</dbReference>
<keyword evidence="18" id="KW-0406">Ion transport</keyword>
<dbReference type="InterPro" id="IPR059000">
    <property type="entry name" value="ATPase_P-type_domA"/>
</dbReference>
<feature type="compositionally biased region" description="Low complexity" evidence="24">
    <location>
        <begin position="69"/>
        <end position="91"/>
    </location>
</feature>
<dbReference type="PROSITE" id="PS00154">
    <property type="entry name" value="ATPASE_E1_E2"/>
    <property type="match status" value="1"/>
</dbReference>
<keyword evidence="5" id="KW-0813">Transport</keyword>
<dbReference type="Proteomes" id="UP000010164">
    <property type="component" value="Unassembled WGS sequence"/>
</dbReference>
<keyword evidence="19 23" id="KW-0472">Membrane</keyword>
<keyword evidence="8 23" id="KW-0812">Transmembrane</keyword>
<dbReference type="InterPro" id="IPR036163">
    <property type="entry name" value="HMA_dom_sf"/>
</dbReference>
<keyword evidence="11 23" id="KW-0547">Nucleotide-binding</keyword>
<dbReference type="NCBIfam" id="TIGR01525">
    <property type="entry name" value="ATPase-IB_hvy"/>
    <property type="match status" value="1"/>
</dbReference>
<evidence type="ECO:0000256" key="11">
    <source>
        <dbReference type="ARBA" id="ARBA00022741"/>
    </source>
</evidence>
<protein>
    <recommendedName>
        <fullName evidence="4">Copper-exporting P-type ATPase</fullName>
        <ecNumber evidence="3">7.2.2.8</ecNumber>
    </recommendedName>
    <alternativeName>
        <fullName evidence="20">Copper-exporting P-type ATPase A</fullName>
    </alternativeName>
    <alternativeName>
        <fullName evidence="21">Cu(+)-exporting ATPase</fullName>
    </alternativeName>
</protein>
<feature type="region of interest" description="Disordered" evidence="24">
    <location>
        <begin position="67"/>
        <end position="92"/>
    </location>
</feature>
<evidence type="ECO:0000256" key="7">
    <source>
        <dbReference type="ARBA" id="ARBA00022553"/>
    </source>
</evidence>
<evidence type="ECO:0000256" key="23">
    <source>
        <dbReference type="RuleBase" id="RU362081"/>
    </source>
</evidence>
<dbReference type="SFLD" id="SFLDG00002">
    <property type="entry name" value="C1.7:_P-type_atpase_like"/>
    <property type="match status" value="1"/>
</dbReference>
<dbReference type="Gene3D" id="2.70.150.10">
    <property type="entry name" value="Calcium-transporting ATPase, cytoplasmic transduction domain A"/>
    <property type="match status" value="1"/>
</dbReference>
<proteinExistence type="inferred from homology"/>
<evidence type="ECO:0000256" key="5">
    <source>
        <dbReference type="ARBA" id="ARBA00022448"/>
    </source>
</evidence>
<dbReference type="GO" id="GO:0043682">
    <property type="term" value="F:P-type divalent copper transporter activity"/>
    <property type="evidence" value="ECO:0007669"/>
    <property type="project" value="TreeGrafter"/>
</dbReference>
<name>L0WFK7_9GAMM</name>
<dbReference type="PANTHER" id="PTHR43520:SF6">
    <property type="entry name" value="COPPER-EXPORTING P-TYPE ATPASE"/>
    <property type="match status" value="1"/>
</dbReference>
<dbReference type="SUPFAM" id="SSF81665">
    <property type="entry name" value="Calcium ATPase, transmembrane domain M"/>
    <property type="match status" value="1"/>
</dbReference>
<evidence type="ECO:0000256" key="3">
    <source>
        <dbReference type="ARBA" id="ARBA00012517"/>
    </source>
</evidence>
<dbReference type="PANTHER" id="PTHR43520">
    <property type="entry name" value="ATP7, ISOFORM B"/>
    <property type="match status" value="1"/>
</dbReference>
<dbReference type="Pfam" id="PF00702">
    <property type="entry name" value="Hydrolase"/>
    <property type="match status" value="1"/>
</dbReference>
<dbReference type="SFLD" id="SFLDF00027">
    <property type="entry name" value="p-type_atpase"/>
    <property type="match status" value="1"/>
</dbReference>
<dbReference type="SUPFAM" id="SSF56784">
    <property type="entry name" value="HAD-like"/>
    <property type="match status" value="1"/>
</dbReference>
<dbReference type="InterPro" id="IPR023299">
    <property type="entry name" value="ATPase_P-typ_cyto_dom_N"/>
</dbReference>
<dbReference type="NCBIfam" id="TIGR01511">
    <property type="entry name" value="ATPase-IB1_Cu"/>
    <property type="match status" value="1"/>
</dbReference>
<keyword evidence="16 23" id="KW-1133">Transmembrane helix</keyword>
<dbReference type="InterPro" id="IPR001757">
    <property type="entry name" value="P_typ_ATPase"/>
</dbReference>
<dbReference type="Pfam" id="PF00403">
    <property type="entry name" value="HMA"/>
    <property type="match status" value="2"/>
</dbReference>
<gene>
    <name evidence="26" type="ORF">A11A3_03994</name>
</gene>
<keyword evidence="14" id="KW-0460">Magnesium</keyword>
<evidence type="ECO:0000256" key="6">
    <source>
        <dbReference type="ARBA" id="ARBA00022475"/>
    </source>
</evidence>
<evidence type="ECO:0000256" key="21">
    <source>
        <dbReference type="ARBA" id="ARBA00033239"/>
    </source>
</evidence>
<dbReference type="InterPro" id="IPR036412">
    <property type="entry name" value="HAD-like_sf"/>
</dbReference>
<dbReference type="PROSITE" id="PS50846">
    <property type="entry name" value="HMA_2"/>
    <property type="match status" value="2"/>
</dbReference>
<evidence type="ECO:0000256" key="1">
    <source>
        <dbReference type="ARBA" id="ARBA00004651"/>
    </source>
</evidence>
<evidence type="ECO:0000256" key="14">
    <source>
        <dbReference type="ARBA" id="ARBA00022842"/>
    </source>
</evidence>
<dbReference type="PROSITE" id="PS01047">
    <property type="entry name" value="HMA_1"/>
    <property type="match status" value="1"/>
</dbReference>
<dbReference type="GO" id="GO:0016887">
    <property type="term" value="F:ATP hydrolysis activity"/>
    <property type="evidence" value="ECO:0007669"/>
    <property type="project" value="InterPro"/>
</dbReference>
<feature type="transmembrane region" description="Helical" evidence="23">
    <location>
        <begin position="248"/>
        <end position="270"/>
    </location>
</feature>
<dbReference type="EMBL" id="AMRJ01000003">
    <property type="protein sequence ID" value="EKF75489.1"/>
    <property type="molecule type" value="Genomic_DNA"/>
</dbReference>
<keyword evidence="9 23" id="KW-0479">Metal-binding</keyword>
<feature type="transmembrane region" description="Helical" evidence="23">
    <location>
        <begin position="210"/>
        <end position="227"/>
    </location>
</feature>
<comment type="catalytic activity">
    <reaction evidence="22">
        <text>Cu(+)(in) + ATP + H2O = Cu(+)(out) + ADP + phosphate + H(+)</text>
        <dbReference type="Rhea" id="RHEA:25792"/>
        <dbReference type="ChEBI" id="CHEBI:15377"/>
        <dbReference type="ChEBI" id="CHEBI:15378"/>
        <dbReference type="ChEBI" id="CHEBI:30616"/>
        <dbReference type="ChEBI" id="CHEBI:43474"/>
        <dbReference type="ChEBI" id="CHEBI:49552"/>
        <dbReference type="ChEBI" id="CHEBI:456216"/>
        <dbReference type="EC" id="7.2.2.8"/>
    </reaction>
</comment>
<feature type="transmembrane region" description="Helical" evidence="23">
    <location>
        <begin position="178"/>
        <end position="198"/>
    </location>
</feature>
<evidence type="ECO:0000256" key="20">
    <source>
        <dbReference type="ARBA" id="ARBA00029719"/>
    </source>
</evidence>
<feature type="domain" description="HMA" evidence="25">
    <location>
        <begin position="8"/>
        <end position="71"/>
    </location>
</feature>
<dbReference type="FunFam" id="2.70.150.10:FF:000020">
    <property type="entry name" value="Copper-exporting P-type ATPase A"/>
    <property type="match status" value="1"/>
</dbReference>
<evidence type="ECO:0000256" key="15">
    <source>
        <dbReference type="ARBA" id="ARBA00022967"/>
    </source>
</evidence>
<dbReference type="PATRIC" id="fig|1177179.3.peg.797"/>
<feature type="transmembrane region" description="Helical" evidence="23">
    <location>
        <begin position="276"/>
        <end position="295"/>
    </location>
</feature>
<keyword evidence="7" id="KW-0597">Phosphoprotein</keyword>
<dbReference type="InterPro" id="IPR027256">
    <property type="entry name" value="P-typ_ATPase_IB"/>
</dbReference>
<feature type="domain" description="HMA" evidence="25">
    <location>
        <begin position="91"/>
        <end position="154"/>
    </location>
</feature>
<dbReference type="CDD" id="cd00371">
    <property type="entry name" value="HMA"/>
    <property type="match status" value="2"/>
</dbReference>
<keyword evidence="12" id="KW-0187">Copper transport</keyword>
<keyword evidence="17" id="KW-0186">Copper</keyword>
<dbReference type="eggNOG" id="COG2217">
    <property type="taxonomic scope" value="Bacteria"/>
</dbReference>
<feature type="transmembrane region" description="Helical" evidence="23">
    <location>
        <begin position="457"/>
        <end position="480"/>
    </location>
</feature>
<organism evidence="26 27">
    <name type="scientific">Alcanivorax hongdengensis A-11-3</name>
    <dbReference type="NCBI Taxonomy" id="1177179"/>
    <lineage>
        <taxon>Bacteria</taxon>
        <taxon>Pseudomonadati</taxon>
        <taxon>Pseudomonadota</taxon>
        <taxon>Gammaproteobacteria</taxon>
        <taxon>Oceanospirillales</taxon>
        <taxon>Alcanivoracaceae</taxon>
        <taxon>Alcanivorax</taxon>
    </lineage>
</organism>
<evidence type="ECO:0000259" key="25">
    <source>
        <dbReference type="PROSITE" id="PS50846"/>
    </source>
</evidence>
<dbReference type="InterPro" id="IPR023298">
    <property type="entry name" value="ATPase_P-typ_TM_dom_sf"/>
</dbReference>
<dbReference type="FunFam" id="3.30.70.100:FF:000001">
    <property type="entry name" value="ATPase copper transporting beta"/>
    <property type="match status" value="1"/>
</dbReference>
<evidence type="ECO:0000256" key="22">
    <source>
        <dbReference type="ARBA" id="ARBA00049289"/>
    </source>
</evidence>
<dbReference type="InterPro" id="IPR017969">
    <property type="entry name" value="Heavy-metal-associated_CS"/>
</dbReference>
<feature type="transmembrane region" description="Helical" evidence="23">
    <location>
        <begin position="429"/>
        <end position="451"/>
    </location>
</feature>
<dbReference type="Pfam" id="PF00122">
    <property type="entry name" value="E1-E2_ATPase"/>
    <property type="match status" value="1"/>
</dbReference>
<dbReference type="PRINTS" id="PR00942">
    <property type="entry name" value="CUATPASEI"/>
</dbReference>
<dbReference type="SUPFAM" id="SSF81653">
    <property type="entry name" value="Calcium ATPase, transduction domain A"/>
    <property type="match status" value="1"/>
</dbReference>
<dbReference type="Gene3D" id="3.30.70.100">
    <property type="match status" value="2"/>
</dbReference>
<evidence type="ECO:0000256" key="4">
    <source>
        <dbReference type="ARBA" id="ARBA00015102"/>
    </source>
</evidence>
<reference evidence="26 27" key="1">
    <citation type="journal article" date="2012" name="J. Bacteriol.">
        <title>Genome Sequence of the Alkane-Degrading Bacterium Alcanivorax hongdengensis Type Strain A-11-3.</title>
        <authorList>
            <person name="Lai Q."/>
            <person name="Shao Z."/>
        </authorList>
    </citation>
    <scope>NUCLEOTIDE SEQUENCE [LARGE SCALE GENOMIC DNA]</scope>
    <source>
        <strain evidence="26 27">A-11-3</strain>
    </source>
</reference>
<dbReference type="GO" id="GO:0005886">
    <property type="term" value="C:plasma membrane"/>
    <property type="evidence" value="ECO:0007669"/>
    <property type="project" value="UniProtKB-SubCell"/>
</dbReference>
<dbReference type="GO" id="GO:0005507">
    <property type="term" value="F:copper ion binding"/>
    <property type="evidence" value="ECO:0007669"/>
    <property type="project" value="TreeGrafter"/>
</dbReference>
<dbReference type="EC" id="7.2.2.8" evidence="3"/>
<evidence type="ECO:0000313" key="27">
    <source>
        <dbReference type="Proteomes" id="UP000010164"/>
    </source>
</evidence>
<dbReference type="InterPro" id="IPR044492">
    <property type="entry name" value="P_typ_ATPase_HD_dom"/>
</dbReference>
<comment type="similarity">
    <text evidence="2 23">Belongs to the cation transport ATPase (P-type) (TC 3.A.3) family. Type IB subfamily.</text>
</comment>
<dbReference type="Gene3D" id="3.40.1110.10">
    <property type="entry name" value="Calcium-transporting ATPase, cytoplasmic domain N"/>
    <property type="match status" value="1"/>
</dbReference>
<dbReference type="SUPFAM" id="SSF55008">
    <property type="entry name" value="HMA, heavy metal-associated domain"/>
    <property type="match status" value="2"/>
</dbReference>
<evidence type="ECO:0000256" key="13">
    <source>
        <dbReference type="ARBA" id="ARBA00022840"/>
    </source>
</evidence>
<dbReference type="PRINTS" id="PR00119">
    <property type="entry name" value="CATATPASE"/>
</dbReference>
<dbReference type="InterPro" id="IPR006121">
    <property type="entry name" value="HMA_dom"/>
</dbReference>
<comment type="subcellular location">
    <subcellularLocation>
        <location evidence="1">Cell membrane</location>
        <topology evidence="1">Multi-pass membrane protein</topology>
    </subcellularLocation>
</comment>
<keyword evidence="13 23" id="KW-0067">ATP-binding</keyword>
<dbReference type="Gene3D" id="3.40.50.1000">
    <property type="entry name" value="HAD superfamily/HAD-like"/>
    <property type="match status" value="1"/>
</dbReference>
<evidence type="ECO:0000256" key="16">
    <source>
        <dbReference type="ARBA" id="ARBA00022989"/>
    </source>
</evidence>
<accession>L0WFK7</accession>
<dbReference type="STRING" id="1177179.A11A3_03994"/>
<sequence>MNEETTMSEHTFAIQGASCQGCAGKIRRALETVEGVEQVQVDLDTQRVTISGEANPDALQAALQESGYAADPPATATPSAHSSKAPAADASEQQLSISGATCASCVSSIEKALRHTPGVTDASMNLADRSARVQGSASLDSLIRAVENAGYGASAMHGDPQQHRQHQRQQQQAHYRQLLGHTALGIGVGGPLMAWGLLGGDMAVTDQSRWAWLAVGLVCLAVLLVAGRHFYISAWKAFRHHNANMDTLVALGTGAAWLYSMAVVLFPQTLPVSARHVYFEASAMIIGLINLGQALEVRARGKTSQAVERLLDLGAKTARVIRDGEEQDLPVEQVRTGDTLRIRPGEKVAVDGQVLEGDSQLDESMLTGEPMPVRKHSGDTLHAGTLNQSGTLLYRATAVGKDTALAQIVELVKKAQGSKPSIGRLADRISAVFVPTIMLIAVAAALLWYNLGPDPRLTHMLVVATSVLIIACPCALGLATPMSVMVGVGKAAEAGILIRDGEALQTSAKLDTIVLDKTGTITEGKPAVSGILCSDGQQEDSLLALAAGLEAGSEHPLAHAILDAARERSLTRARVTAFQAHNGLGVSARQGEQTLRLGNRRWLEEQGIAVNLDLSALTDAGATPLLLARDRQLLGAIGVADRIKPDSAEAIARLRQAGLKVVMITGDVAASAHAIARQAGVDEVMAEVLPADKADRVKALQAQGATVAMVGDGINDAPALAQADVGFAIGSGTDVAIESAGVTLMGGSLHGVADAIAISAATVRNIKQNLFGAFVYNSLGVPLAAGLLYPFTGALLSPVIAGAAMSLSSVTVVSNANRLRWFNARKSRGDTP</sequence>
<dbReference type="SFLD" id="SFLDS00003">
    <property type="entry name" value="Haloacid_Dehalogenase"/>
    <property type="match status" value="1"/>
</dbReference>